<evidence type="ECO:0000256" key="4">
    <source>
        <dbReference type="ARBA" id="ARBA00022454"/>
    </source>
</evidence>
<comment type="subcellular location">
    <subcellularLocation>
        <location evidence="2">Chromosome</location>
        <location evidence="2">Centromere</location>
        <location evidence="2">Kinetochore</location>
    </subcellularLocation>
    <subcellularLocation>
        <location evidence="1">Nucleus</location>
    </subcellularLocation>
</comment>
<dbReference type="GO" id="GO:0007059">
    <property type="term" value="P:chromosome segregation"/>
    <property type="evidence" value="ECO:0007669"/>
    <property type="project" value="TreeGrafter"/>
</dbReference>
<feature type="compositionally biased region" description="Polar residues" evidence="13">
    <location>
        <begin position="1"/>
        <end position="10"/>
    </location>
</feature>
<organism evidence="15">
    <name type="scientific">Melampsora larici-populina (strain 98AG31 / pathotype 3-4-7)</name>
    <name type="common">Poplar leaf rust fungus</name>
    <dbReference type="NCBI Taxonomy" id="747676"/>
    <lineage>
        <taxon>Eukaryota</taxon>
        <taxon>Fungi</taxon>
        <taxon>Dikarya</taxon>
        <taxon>Basidiomycota</taxon>
        <taxon>Pucciniomycotina</taxon>
        <taxon>Pucciniomycetes</taxon>
        <taxon>Pucciniales</taxon>
        <taxon>Melampsoraceae</taxon>
        <taxon>Melampsora</taxon>
    </lineage>
</organism>
<dbReference type="EMBL" id="GL883105">
    <property type="protein sequence ID" value="EGG07130.1"/>
    <property type="molecule type" value="Genomic_DNA"/>
</dbReference>
<name>F4RKQ2_MELLP</name>
<feature type="coiled-coil region" evidence="12">
    <location>
        <begin position="65"/>
        <end position="99"/>
    </location>
</feature>
<dbReference type="InterPro" id="IPR013252">
    <property type="entry name" value="Ndc80_Spc24"/>
</dbReference>
<dbReference type="InParanoid" id="F4RKQ2"/>
<evidence type="ECO:0000313" key="15">
    <source>
        <dbReference type="Proteomes" id="UP000001072"/>
    </source>
</evidence>
<keyword evidence="7" id="KW-0995">Kinetochore</keyword>
<evidence type="ECO:0000256" key="12">
    <source>
        <dbReference type="SAM" id="Coils"/>
    </source>
</evidence>
<dbReference type="Proteomes" id="UP000001072">
    <property type="component" value="Unassembled WGS sequence"/>
</dbReference>
<reference evidence="15" key="1">
    <citation type="journal article" date="2011" name="Proc. Natl. Acad. Sci. U.S.A.">
        <title>Obligate biotrophy features unraveled by the genomic analysis of rust fungi.</title>
        <authorList>
            <person name="Duplessis S."/>
            <person name="Cuomo C.A."/>
            <person name="Lin Y.-C."/>
            <person name="Aerts A."/>
            <person name="Tisserant E."/>
            <person name="Veneault-Fourrey C."/>
            <person name="Joly D.L."/>
            <person name="Hacquard S."/>
            <person name="Amselem J."/>
            <person name="Cantarel B.L."/>
            <person name="Chiu R."/>
            <person name="Coutinho P.M."/>
            <person name="Feau N."/>
            <person name="Field M."/>
            <person name="Frey P."/>
            <person name="Gelhaye E."/>
            <person name="Goldberg J."/>
            <person name="Grabherr M.G."/>
            <person name="Kodira C.D."/>
            <person name="Kohler A."/>
            <person name="Kuees U."/>
            <person name="Lindquist E.A."/>
            <person name="Lucas S.M."/>
            <person name="Mago R."/>
            <person name="Mauceli E."/>
            <person name="Morin E."/>
            <person name="Murat C."/>
            <person name="Pangilinan J.L."/>
            <person name="Park R."/>
            <person name="Pearson M."/>
            <person name="Quesneville H."/>
            <person name="Rouhier N."/>
            <person name="Sakthikumar S."/>
            <person name="Salamov A.A."/>
            <person name="Schmutz J."/>
            <person name="Selles B."/>
            <person name="Shapiro H."/>
            <person name="Tanguay P."/>
            <person name="Tuskan G.A."/>
            <person name="Henrissat B."/>
            <person name="Van de Peer Y."/>
            <person name="Rouze P."/>
            <person name="Ellis J.G."/>
            <person name="Dodds P.N."/>
            <person name="Schein J.E."/>
            <person name="Zhong S."/>
            <person name="Hamelin R.C."/>
            <person name="Grigoriev I.V."/>
            <person name="Szabo L.J."/>
            <person name="Martin F."/>
        </authorList>
    </citation>
    <scope>NUCLEOTIDE SEQUENCE [LARGE SCALE GENOMIC DNA]</scope>
    <source>
        <strain evidence="15">98AG31 / pathotype 3-4-7</strain>
    </source>
</reference>
<evidence type="ECO:0000256" key="1">
    <source>
        <dbReference type="ARBA" id="ARBA00004123"/>
    </source>
</evidence>
<dbReference type="HOGENOM" id="CLU_1219922_0_0_1"/>
<dbReference type="GO" id="GO:0005634">
    <property type="term" value="C:nucleus"/>
    <property type="evidence" value="ECO:0007669"/>
    <property type="project" value="UniProtKB-SubCell"/>
</dbReference>
<dbReference type="PANTHER" id="PTHR22142">
    <property type="match status" value="1"/>
</dbReference>
<accession>F4RKQ2</accession>
<keyword evidence="5" id="KW-0132">Cell division</keyword>
<evidence type="ECO:0000256" key="8">
    <source>
        <dbReference type="ARBA" id="ARBA00023054"/>
    </source>
</evidence>
<evidence type="ECO:0000256" key="11">
    <source>
        <dbReference type="ARBA" id="ARBA00023328"/>
    </source>
</evidence>
<evidence type="ECO:0000256" key="10">
    <source>
        <dbReference type="ARBA" id="ARBA00023306"/>
    </source>
</evidence>
<dbReference type="RefSeq" id="XP_007409572.1">
    <property type="nucleotide sequence ID" value="XM_007409510.1"/>
</dbReference>
<evidence type="ECO:0000256" key="5">
    <source>
        <dbReference type="ARBA" id="ARBA00022618"/>
    </source>
</evidence>
<evidence type="ECO:0008006" key="16">
    <source>
        <dbReference type="Google" id="ProtNLM"/>
    </source>
</evidence>
<keyword evidence="10" id="KW-0131">Cell cycle</keyword>
<dbReference type="GO" id="GO:0051301">
    <property type="term" value="P:cell division"/>
    <property type="evidence" value="ECO:0007669"/>
    <property type="project" value="UniProtKB-KW"/>
</dbReference>
<gene>
    <name evidence="14" type="ORF">MELLADRAFT_56020</name>
</gene>
<keyword evidence="8 12" id="KW-0175">Coiled coil</keyword>
<evidence type="ECO:0000256" key="7">
    <source>
        <dbReference type="ARBA" id="ARBA00022838"/>
    </source>
</evidence>
<sequence>MSQPRQSLNPPNRPPEDESEPILSPAQIWDETTTLVQDTTEVIKEGIDEDPELVYQALNQTFKWLERCREKLENGRNEMNRFERQAEAKQEALDKMKANSVVRETQAEIYALKQDSYEEARKLKELDSNVGVTKAQIARLQAECKQLEHYEPSRSPSGDFVFGTSLLKTKLNHELGFVQVPRRTTSEKPSDKLFLRCDLHPESSRVVRKAENNRDGFVLGNQLWDLISP</sequence>
<keyword evidence="9" id="KW-0539">Nucleus</keyword>
<protein>
    <recommendedName>
        <fullName evidence="16">Kinetochore protein Spc24</fullName>
    </recommendedName>
</protein>
<dbReference type="GO" id="GO:0008017">
    <property type="term" value="F:microtubule binding"/>
    <property type="evidence" value="ECO:0007669"/>
    <property type="project" value="TreeGrafter"/>
</dbReference>
<dbReference type="KEGG" id="mlr:MELLADRAFT_56020"/>
<dbReference type="GeneID" id="18929016"/>
<dbReference type="VEuPathDB" id="FungiDB:MELLADRAFT_56020"/>
<feature type="region of interest" description="Disordered" evidence="13">
    <location>
        <begin position="1"/>
        <end position="31"/>
    </location>
</feature>
<keyword evidence="11" id="KW-0137">Centromere</keyword>
<evidence type="ECO:0000256" key="2">
    <source>
        <dbReference type="ARBA" id="ARBA00004629"/>
    </source>
</evidence>
<dbReference type="OrthoDB" id="2500316at2759"/>
<proteinExistence type="inferred from homology"/>
<evidence type="ECO:0000256" key="13">
    <source>
        <dbReference type="SAM" id="MobiDB-lite"/>
    </source>
</evidence>
<dbReference type="GO" id="GO:0031262">
    <property type="term" value="C:Ndc80 complex"/>
    <property type="evidence" value="ECO:0007669"/>
    <property type="project" value="TreeGrafter"/>
</dbReference>
<evidence type="ECO:0000256" key="3">
    <source>
        <dbReference type="ARBA" id="ARBA00007804"/>
    </source>
</evidence>
<comment type="similarity">
    <text evidence="3">Belongs to the SPC24 family.</text>
</comment>
<evidence type="ECO:0000256" key="9">
    <source>
        <dbReference type="ARBA" id="ARBA00023242"/>
    </source>
</evidence>
<dbReference type="AlphaFoldDB" id="F4RKQ2"/>
<keyword evidence="6" id="KW-0498">Mitosis</keyword>
<keyword evidence="4" id="KW-0158">Chromosome</keyword>
<evidence type="ECO:0000256" key="6">
    <source>
        <dbReference type="ARBA" id="ARBA00022776"/>
    </source>
</evidence>
<keyword evidence="15" id="KW-1185">Reference proteome</keyword>
<dbReference type="PANTHER" id="PTHR22142:SF2">
    <property type="entry name" value="KINETOCHORE PROTEIN SPC24"/>
    <property type="match status" value="1"/>
</dbReference>
<evidence type="ECO:0000313" key="14">
    <source>
        <dbReference type="EMBL" id="EGG07130.1"/>
    </source>
</evidence>